<dbReference type="Pfam" id="PF20419">
    <property type="entry name" value="DUF6701"/>
    <property type="match status" value="1"/>
</dbReference>
<dbReference type="SUPFAM" id="SSF141072">
    <property type="entry name" value="CalX-like"/>
    <property type="match status" value="1"/>
</dbReference>
<dbReference type="Gene3D" id="2.60.40.2030">
    <property type="match status" value="1"/>
</dbReference>
<comment type="caution">
    <text evidence="5">The sequence shown here is derived from an EMBL/GenBank/DDBJ whole genome shotgun (WGS) entry which is preliminary data.</text>
</comment>
<dbReference type="SMART" id="SM00560">
    <property type="entry name" value="LamGL"/>
    <property type="match status" value="1"/>
</dbReference>
<dbReference type="SUPFAM" id="SSF49899">
    <property type="entry name" value="Concanavalin A-like lectins/glucanases"/>
    <property type="match status" value="1"/>
</dbReference>
<feature type="domain" description="LamG-like jellyroll fold" evidence="4">
    <location>
        <begin position="381"/>
        <end position="508"/>
    </location>
</feature>
<gene>
    <name evidence="5" type="ORF">ACFOZ5_04995</name>
</gene>
<dbReference type="RefSeq" id="WP_379885917.1">
    <property type="nucleotide sequence ID" value="NZ_JBHSDI010000008.1"/>
</dbReference>
<feature type="region of interest" description="Disordered" evidence="3">
    <location>
        <begin position="568"/>
        <end position="591"/>
    </location>
</feature>
<dbReference type="Gene3D" id="2.60.120.200">
    <property type="match status" value="1"/>
</dbReference>
<reference evidence="6" key="1">
    <citation type="journal article" date="2019" name="Int. J. Syst. Evol. Microbiol.">
        <title>The Global Catalogue of Microorganisms (GCM) 10K type strain sequencing project: providing services to taxonomists for standard genome sequencing and annotation.</title>
        <authorList>
            <consortium name="The Broad Institute Genomics Platform"/>
            <consortium name="The Broad Institute Genome Sequencing Center for Infectious Disease"/>
            <person name="Wu L."/>
            <person name="Ma J."/>
        </authorList>
    </citation>
    <scope>NUCLEOTIDE SEQUENCE [LARGE SCALE GENOMIC DNA]</scope>
    <source>
        <strain evidence="6">CECT 7297</strain>
    </source>
</reference>
<evidence type="ECO:0000256" key="3">
    <source>
        <dbReference type="SAM" id="MobiDB-lite"/>
    </source>
</evidence>
<sequence length="1241" mass="130786">MSGSTGMARMVVRAVLVLTMVLLSARVWAECTAEYVGLASINEISDKEQFIEVKILSSSIDASVYSQWSLDFCATDGKNKPTVECAFDLPLSGAGIDISGLPWLVRTGLGGAAVDLAGMDVRLKDAAGRTIDYVKVGPGAGDARIPDPDCNADDLPYDSYLPPVSGQAGQFAKRLPDGTGDWFMATGASDGKSTDSTTNDEDATGPAINVYGDGVFAGDTAVFTVSLPDGVLASEDIQIQYQTEDQSAVAPGDYQAQSGTVTLVTGANSVDIEVATNADADHATERFYLRITGVSYGIPESTIAIGEIWPAATGLWQFEQTTEDSSGNGLDGDVNGWFSYSDNMPAIQGAVGTCHYGVLSNETLEYGRFSVSDNSLLDLSESLTIAAWVRRDESGSGYILSKGSNYQWFADADGRLYWLWQGHSLVSGTGVLPRGAWAHIAVTYKSGEQILYVNGEAVDSDTVSGGLPTNSSPLILGRDAFFNLIGTGSRFDGAVDELHIYSSALPSAAIRAVFELTYPCGGVAVLDRLEVTAPTSASVCAPLNVRLTAYDTSGNVFEQYDGSVALQTSSNHGRWSPGGSRGTLSPAPDTSDDGQAVYQFVTADNGDVTLTFSNTHADQLTFTAIDQATGISVTSDPVTFAENALYIEKWNDDFGYDLIAGRKHPYKVSMLKQDPDPDPASENCGVAADYDGTYSLKAWLVREEDDPVGAEPLLASSSDSVLLKDSEASAGNLEVIFASGTAKISLTASDVGHYTLNLRDESSGFVQAADGTPLSIVSVSASAPWTARPFAIAMEIPGNPGAQDATGPSFQAAGEVFTLRVGGALYDSADDTNGDGVADAGANLMDNGFAASFGQEGESVVLAADLLAPATGTNPGLGGPTLEASDYSGGVAAPTDFFFSEVGIIDVSGDIGDGNYLGAGSARTARMEGTTGPVGRFIPHHLTVSVDDDGVIEAVCGAAGGFTYSGQDSGWSLEPTVEVIPKNQAGAQTRNYLVGGFMRLLPDGVSRTWPTQDESALLSDGVTPYPVTVVDSIGEILPRSDGDPILYRYAGDDIIRYSKSPDALIAPFIPSLTFEIDGVVDEDGATALETGPNSSVPLVLPPASDGEVVYGRRVMENVYGPETAEELLMPVSMEYWTGTGFAVNDSDNCTDWNVDSSLEDNEQYHTLASRGDTGTFSNGLADPLVLEPSGTPGEERLTWLVPVWQQHDWNGDNALQDPSALATFGVYRGHDRIIYWREVEN</sequence>
<dbReference type="InterPro" id="IPR006558">
    <property type="entry name" value="LamG-like"/>
</dbReference>
<dbReference type="InterPro" id="IPR046524">
    <property type="entry name" value="DUF6701"/>
</dbReference>
<dbReference type="InterPro" id="IPR038081">
    <property type="entry name" value="CalX-like_sf"/>
</dbReference>
<dbReference type="InterPro" id="IPR013320">
    <property type="entry name" value="ConA-like_dom_sf"/>
</dbReference>
<dbReference type="EMBL" id="JBHSDI010000008">
    <property type="protein sequence ID" value="MFC4258392.1"/>
    <property type="molecule type" value="Genomic_DNA"/>
</dbReference>
<organism evidence="5 6">
    <name type="scientific">Marinobacter lacisalsi</name>
    <dbReference type="NCBI Taxonomy" id="475979"/>
    <lineage>
        <taxon>Bacteria</taxon>
        <taxon>Pseudomonadati</taxon>
        <taxon>Pseudomonadota</taxon>
        <taxon>Gammaproteobacteria</taxon>
        <taxon>Pseudomonadales</taxon>
        <taxon>Marinobacteraceae</taxon>
        <taxon>Marinobacter</taxon>
    </lineage>
</organism>
<accession>A0ABV8QFQ6</accession>
<name>A0ABV8QFQ6_9GAMM</name>
<dbReference type="Pfam" id="PF13385">
    <property type="entry name" value="Laminin_G_3"/>
    <property type="match status" value="1"/>
</dbReference>
<dbReference type="Proteomes" id="UP001595798">
    <property type="component" value="Unassembled WGS sequence"/>
</dbReference>
<keyword evidence="2" id="KW-1015">Disulfide bond</keyword>
<protein>
    <submittedName>
        <fullName evidence="5">DUF6701 domain-containing protein</fullName>
    </submittedName>
</protein>
<keyword evidence="6" id="KW-1185">Reference proteome</keyword>
<evidence type="ECO:0000256" key="2">
    <source>
        <dbReference type="ARBA" id="ARBA00023157"/>
    </source>
</evidence>
<proteinExistence type="predicted"/>
<keyword evidence="1" id="KW-0732">Signal</keyword>
<evidence type="ECO:0000256" key="1">
    <source>
        <dbReference type="ARBA" id="ARBA00022729"/>
    </source>
</evidence>
<evidence type="ECO:0000313" key="6">
    <source>
        <dbReference type="Proteomes" id="UP001595798"/>
    </source>
</evidence>
<evidence type="ECO:0000313" key="5">
    <source>
        <dbReference type="EMBL" id="MFC4258392.1"/>
    </source>
</evidence>
<evidence type="ECO:0000259" key="4">
    <source>
        <dbReference type="SMART" id="SM00560"/>
    </source>
</evidence>